<dbReference type="Proteomes" id="UP001592531">
    <property type="component" value="Unassembled WGS sequence"/>
</dbReference>
<dbReference type="InterPro" id="IPR002734">
    <property type="entry name" value="RibDG_C"/>
</dbReference>
<reference evidence="12 13" key="1">
    <citation type="submission" date="2024-09" db="EMBL/GenBank/DDBJ databases">
        <authorList>
            <person name="Lee S.D."/>
        </authorList>
    </citation>
    <scope>NUCLEOTIDE SEQUENCE [LARGE SCALE GENOMIC DNA]</scope>
    <source>
        <strain evidence="12 13">N8-3</strain>
    </source>
</reference>
<organism evidence="12 13">
    <name type="scientific">Streptacidiphilus cavernicola</name>
    <dbReference type="NCBI Taxonomy" id="3342716"/>
    <lineage>
        <taxon>Bacteria</taxon>
        <taxon>Bacillati</taxon>
        <taxon>Actinomycetota</taxon>
        <taxon>Actinomycetes</taxon>
        <taxon>Kitasatosporales</taxon>
        <taxon>Streptomycetaceae</taxon>
        <taxon>Streptacidiphilus</taxon>
    </lineage>
</organism>
<dbReference type="InterPro" id="IPR024072">
    <property type="entry name" value="DHFR-like_dom_sf"/>
</dbReference>
<sequence length="379" mass="40065">MTDASADRRPHVLLSVAMSIDGHIDDRTPERLLLSSPEDFDRVDQLRADSDAVLVGAGTLRSDDPRLLVNSPERQAAREARGLPAQPLRVALTGSGDLDPGLRFWHHGGDRVAYAPDAAVAKLAERLDGLAEVVGTGPGLDPGAVLDDLGARGVGRLMVEGGSAVHTLFLTAGLVDEVQLAVAPFFVGDDAAPRFVRAGTFPQDALHRMTLAGTGALGDTALLRYTVARPPLSAADRHWLALAIEESRLCPPSETAYSVGAIVVAADGTELARGHSREDDPRTHAEEAALAKLDPADPRLGTATLYSTLEPCSRRASRPVPCAQLIRASALRRVVLAWREPGLFVANCEGVELLEQAGFAVLECPELAAAARSVNAHLV</sequence>
<evidence type="ECO:0000256" key="10">
    <source>
        <dbReference type="ARBA" id="ARBA00049886"/>
    </source>
</evidence>
<evidence type="ECO:0000313" key="13">
    <source>
        <dbReference type="Proteomes" id="UP001592531"/>
    </source>
</evidence>
<dbReference type="Gene3D" id="3.40.430.10">
    <property type="entry name" value="Dihydrofolate Reductase, subunit A"/>
    <property type="match status" value="1"/>
</dbReference>
<dbReference type="SUPFAM" id="SSF53597">
    <property type="entry name" value="Dihydrofolate reductase-like"/>
    <property type="match status" value="1"/>
</dbReference>
<dbReference type="PANTHER" id="PTHR38011:SF7">
    <property type="entry name" value="2,5-DIAMINO-6-RIBOSYLAMINO-4(3H)-PYRIMIDINONE 5'-PHOSPHATE REDUCTASE"/>
    <property type="match status" value="1"/>
</dbReference>
<dbReference type="PANTHER" id="PTHR38011">
    <property type="entry name" value="DIHYDROFOLATE REDUCTASE FAMILY PROTEIN (AFU_ORTHOLOGUE AFUA_8G06820)"/>
    <property type="match status" value="1"/>
</dbReference>
<evidence type="ECO:0000256" key="3">
    <source>
        <dbReference type="ARBA" id="ARBA00005259"/>
    </source>
</evidence>
<evidence type="ECO:0000256" key="8">
    <source>
        <dbReference type="ARBA" id="ARBA00023002"/>
    </source>
</evidence>
<keyword evidence="7" id="KW-0521">NADP</keyword>
<evidence type="ECO:0000313" key="12">
    <source>
        <dbReference type="EMBL" id="MFC1416574.1"/>
    </source>
</evidence>
<accession>A0ABV6VS52</accession>
<protein>
    <recommendedName>
        <fullName evidence="6">Riboflavin biosynthesis protein RibD</fullName>
        <ecNumber evidence="5">3.5.4.26</ecNumber>
    </recommendedName>
</protein>
<dbReference type="Pfam" id="PF01872">
    <property type="entry name" value="RibD_C"/>
    <property type="match status" value="1"/>
</dbReference>
<evidence type="ECO:0000256" key="9">
    <source>
        <dbReference type="ARBA" id="ARBA00049861"/>
    </source>
</evidence>
<dbReference type="InterPro" id="IPR002125">
    <property type="entry name" value="CMP_dCMP_dom"/>
</dbReference>
<evidence type="ECO:0000256" key="5">
    <source>
        <dbReference type="ARBA" id="ARBA00012766"/>
    </source>
</evidence>
<dbReference type="EMBL" id="JBHFAB010000004">
    <property type="protein sequence ID" value="MFC1416574.1"/>
    <property type="molecule type" value="Genomic_DNA"/>
</dbReference>
<name>A0ABV6VS52_9ACTN</name>
<dbReference type="PROSITE" id="PS51747">
    <property type="entry name" value="CYT_DCMP_DEAMINASES_2"/>
    <property type="match status" value="1"/>
</dbReference>
<evidence type="ECO:0000256" key="1">
    <source>
        <dbReference type="ARBA" id="ARBA00002151"/>
    </source>
</evidence>
<comment type="similarity">
    <text evidence="3">In the N-terminal section; belongs to the cytidine and deoxycytidylate deaminase family.</text>
</comment>
<comment type="catalytic activity">
    <reaction evidence="9">
        <text>5-amino-6-(5-phospho-D-ribitylamino)uracil + NADP(+) = 5-amino-6-(5-phospho-D-ribosylamino)uracil + NADPH + H(+)</text>
        <dbReference type="Rhea" id="RHEA:17845"/>
        <dbReference type="ChEBI" id="CHEBI:15378"/>
        <dbReference type="ChEBI" id="CHEBI:57783"/>
        <dbReference type="ChEBI" id="CHEBI:58349"/>
        <dbReference type="ChEBI" id="CHEBI:58421"/>
        <dbReference type="ChEBI" id="CHEBI:58453"/>
        <dbReference type="EC" id="1.1.1.193"/>
    </reaction>
</comment>
<comment type="pathway">
    <text evidence="2">Cofactor biosynthesis; riboflavin biosynthesis; 5-amino-6-(D-ribitylamino)uracil from GTP: step 2/4.</text>
</comment>
<evidence type="ECO:0000256" key="7">
    <source>
        <dbReference type="ARBA" id="ARBA00022857"/>
    </source>
</evidence>
<keyword evidence="8" id="KW-0560">Oxidoreductase</keyword>
<comment type="catalytic activity">
    <reaction evidence="10">
        <text>2,5-diamino-6-hydroxy-4-(5-phosphoribosylamino)-pyrimidine + H2O + H(+) = 5-amino-6-(5-phospho-D-ribosylamino)uracil + NH4(+)</text>
        <dbReference type="Rhea" id="RHEA:21868"/>
        <dbReference type="ChEBI" id="CHEBI:15377"/>
        <dbReference type="ChEBI" id="CHEBI:15378"/>
        <dbReference type="ChEBI" id="CHEBI:28938"/>
        <dbReference type="ChEBI" id="CHEBI:58453"/>
        <dbReference type="ChEBI" id="CHEBI:58614"/>
        <dbReference type="EC" id="3.5.4.26"/>
    </reaction>
</comment>
<evidence type="ECO:0000256" key="6">
    <source>
        <dbReference type="ARBA" id="ARBA00019930"/>
    </source>
</evidence>
<comment type="function">
    <text evidence="1">Converts 2,5-diamino-6-(ribosylamino)-4(3h)-pyrimidinone 5'-phosphate into 5-amino-6-(ribosylamino)-2,4(1h,3h)-pyrimidinedione 5'-phosphate.</text>
</comment>
<dbReference type="SUPFAM" id="SSF53927">
    <property type="entry name" value="Cytidine deaminase-like"/>
    <property type="match status" value="1"/>
</dbReference>
<dbReference type="InterPro" id="IPR016193">
    <property type="entry name" value="Cytidine_deaminase-like"/>
</dbReference>
<dbReference type="EC" id="3.5.4.26" evidence="5"/>
<evidence type="ECO:0000256" key="4">
    <source>
        <dbReference type="ARBA" id="ARBA00007417"/>
    </source>
</evidence>
<keyword evidence="13" id="KW-1185">Reference proteome</keyword>
<evidence type="ECO:0000259" key="11">
    <source>
        <dbReference type="PROSITE" id="PS51747"/>
    </source>
</evidence>
<comment type="similarity">
    <text evidence="4">In the C-terminal section; belongs to the HTP reductase family.</text>
</comment>
<proteinExistence type="inferred from homology"/>
<gene>
    <name evidence="12" type="ORF">ACEZDE_07960</name>
</gene>
<evidence type="ECO:0000256" key="2">
    <source>
        <dbReference type="ARBA" id="ARBA00004882"/>
    </source>
</evidence>
<comment type="caution">
    <text evidence="12">The sequence shown here is derived from an EMBL/GenBank/DDBJ whole genome shotgun (WGS) entry which is preliminary data.</text>
</comment>
<dbReference type="RefSeq" id="WP_380533901.1">
    <property type="nucleotide sequence ID" value="NZ_JBHFAB010000004.1"/>
</dbReference>
<dbReference type="Pfam" id="PF00383">
    <property type="entry name" value="dCMP_cyt_deam_1"/>
    <property type="match status" value="1"/>
</dbReference>
<dbReference type="InterPro" id="IPR050765">
    <property type="entry name" value="Riboflavin_Biosynth_HTPR"/>
</dbReference>
<dbReference type="Gene3D" id="3.40.140.10">
    <property type="entry name" value="Cytidine Deaminase, domain 2"/>
    <property type="match status" value="1"/>
</dbReference>
<feature type="domain" description="CMP/dCMP-type deaminase" evidence="11">
    <location>
        <begin position="234"/>
        <end position="362"/>
    </location>
</feature>